<dbReference type="GO" id="GO:0005524">
    <property type="term" value="F:ATP binding"/>
    <property type="evidence" value="ECO:0007669"/>
    <property type="project" value="UniProtKB-UniRule"/>
</dbReference>
<dbReference type="InterPro" id="IPR017441">
    <property type="entry name" value="Protein_kinase_ATP_BS"/>
</dbReference>
<feature type="compositionally biased region" description="Acidic residues" evidence="16">
    <location>
        <begin position="821"/>
        <end position="832"/>
    </location>
</feature>
<name>A0AAV3RZE0_LITER</name>
<comment type="catalytic activity">
    <reaction evidence="14">
        <text>L-seryl-[protein] + ATP = O-phospho-L-seryl-[protein] + ADP + H(+)</text>
        <dbReference type="Rhea" id="RHEA:17989"/>
        <dbReference type="Rhea" id="RHEA-COMP:9863"/>
        <dbReference type="Rhea" id="RHEA-COMP:11604"/>
        <dbReference type="ChEBI" id="CHEBI:15378"/>
        <dbReference type="ChEBI" id="CHEBI:29999"/>
        <dbReference type="ChEBI" id="CHEBI:30616"/>
        <dbReference type="ChEBI" id="CHEBI:83421"/>
        <dbReference type="ChEBI" id="CHEBI:456216"/>
        <dbReference type="EC" id="2.7.11.1"/>
    </reaction>
</comment>
<feature type="domain" description="Protein kinase" evidence="19">
    <location>
        <begin position="517"/>
        <end position="789"/>
    </location>
</feature>
<evidence type="ECO:0000256" key="17">
    <source>
        <dbReference type="SAM" id="Phobius"/>
    </source>
</evidence>
<evidence type="ECO:0000256" key="13">
    <source>
        <dbReference type="ARBA" id="ARBA00047899"/>
    </source>
</evidence>
<feature type="binding site" evidence="15">
    <location>
        <position position="545"/>
    </location>
    <ligand>
        <name>ATP</name>
        <dbReference type="ChEBI" id="CHEBI:30616"/>
    </ligand>
</feature>
<dbReference type="InterPro" id="IPR008271">
    <property type="entry name" value="Ser/Thr_kinase_AS"/>
</dbReference>
<gene>
    <name evidence="20" type="ORF">LIER_34341</name>
</gene>
<sequence>MMVMRVWGLWLLLMICVLIGNGGAQKDPFLINCGTNSTVSVNGRKWIGDTTSGNNVSLSSPGVEAITSEFSGDSAYANLYKTARIFSDSLNYSFSGAQGNQILRLYFYPFPFENYNANDSYVSISANGFQLVSKFNVPGEILQKNAEGNPGVTSLVKEYFFANDTNNLVLQFVPEKDSFGFVNAIEVIPVEDTLFVDSARKVSSNGANTSLHLGHRGIETMYRLNIGGSFIDRNGDSGFGRQWDSDSNYMITTVGSQVTNKSNISYASPSDASPAPILLYETARSSSMSDLQVMEKRINMSWKFPVDPGFDYLVRLHFCELEVNKPSQRIFKIYINNKTAAGNFDIFTRAGGKNKAYHEDYLDATSSDISSLWVQLGPDTVTSAEVSDALLNGLEVFKLSQSGNLAYTERYGDLGGKKSSRSVMLWVGIGGGIACIIGLAALVMLIVWFCKKKKIAQKDDKKNYAGLRPLFFNGNIVTSTTNAKGSSGYQNLNGLLGSIISGRHFTLTEIKAATHNFDESLVIGVGGFGKVFKGIIDDGILAAIKRANPQSHQGLKEFETEIEMLSKLRHKHLVSLIGFCHEQNEMILVYEYMANGTLRSQLFGSDLPPLSWKQRLEICIGSARGLHYLHTGSERGIIHRDVKTTNILLDECFVAKMADFGLSKTGPSLEHTHVSTAVKGSFGYLDPEYFRRQQLTEKSDVYSFGVVLFEVVCARAVINPTLPREQINLAEWAMWWQLNKSLETIIDPQLKGKYSPESLLKFGEIAEKCLAEEGKSRPTMGEVLWHLEYVLQLQEAWLQTIDGENSSRSLLPNSIHKREPVEEEEKEKEEGQETSNSGGETRLNAKSEENGESTADIVYQADHVVVGLGEFSQLNLQGR</sequence>
<dbReference type="Gene3D" id="2.60.120.430">
    <property type="entry name" value="Galactose-binding lectin"/>
    <property type="match status" value="2"/>
</dbReference>
<keyword evidence="12" id="KW-0325">Glycoprotein</keyword>
<dbReference type="FunFam" id="2.60.120.430:FF:000001">
    <property type="entry name" value="Receptor-like protein kinase FERONIA"/>
    <property type="match status" value="1"/>
</dbReference>
<dbReference type="CDD" id="cd14066">
    <property type="entry name" value="STKc_IRAK"/>
    <property type="match status" value="1"/>
</dbReference>
<evidence type="ECO:0000259" key="19">
    <source>
        <dbReference type="PROSITE" id="PS50011"/>
    </source>
</evidence>
<keyword evidence="4" id="KW-0808">Transferase</keyword>
<dbReference type="GO" id="GO:0016020">
    <property type="term" value="C:membrane"/>
    <property type="evidence" value="ECO:0007669"/>
    <property type="project" value="UniProtKB-SubCell"/>
</dbReference>
<dbReference type="PANTHER" id="PTHR48006">
    <property type="entry name" value="LEUCINE-RICH REPEAT-CONTAINING PROTEIN DDB_G0281931-RELATED"/>
    <property type="match status" value="1"/>
</dbReference>
<keyword evidence="21" id="KW-1185">Reference proteome</keyword>
<dbReference type="EC" id="2.7.11.1" evidence="2"/>
<accession>A0AAV3RZE0</accession>
<dbReference type="Gene3D" id="1.10.510.10">
    <property type="entry name" value="Transferase(Phosphotransferase) domain 1"/>
    <property type="match status" value="1"/>
</dbReference>
<dbReference type="Pfam" id="PF07714">
    <property type="entry name" value="PK_Tyr_Ser-Thr"/>
    <property type="match status" value="1"/>
</dbReference>
<evidence type="ECO:0000256" key="4">
    <source>
        <dbReference type="ARBA" id="ARBA00022679"/>
    </source>
</evidence>
<keyword evidence="7 15" id="KW-0547">Nucleotide-binding</keyword>
<dbReference type="FunFam" id="3.30.200.20:FF:000039">
    <property type="entry name" value="receptor-like protein kinase FERONIA"/>
    <property type="match status" value="1"/>
</dbReference>
<keyword evidence="9 15" id="KW-0067">ATP-binding</keyword>
<dbReference type="FunFam" id="1.10.510.10:FF:000058">
    <property type="entry name" value="Receptor-like protein kinase FERONIA"/>
    <property type="match status" value="1"/>
</dbReference>
<dbReference type="FunFam" id="2.60.120.430:FF:000003">
    <property type="entry name" value="FERONIA receptor-like kinase"/>
    <property type="match status" value="1"/>
</dbReference>
<reference evidence="20 21" key="1">
    <citation type="submission" date="2024-01" db="EMBL/GenBank/DDBJ databases">
        <title>The complete chloroplast genome sequence of Lithospermum erythrorhizon: insights into the phylogenetic relationship among Boraginaceae species and the maternal lineages of purple gromwells.</title>
        <authorList>
            <person name="Okada T."/>
            <person name="Watanabe K."/>
        </authorList>
    </citation>
    <scope>NUCLEOTIDE SEQUENCE [LARGE SCALE GENOMIC DNA]</scope>
</reference>
<evidence type="ECO:0000256" key="12">
    <source>
        <dbReference type="ARBA" id="ARBA00023180"/>
    </source>
</evidence>
<evidence type="ECO:0000256" key="14">
    <source>
        <dbReference type="ARBA" id="ARBA00048679"/>
    </source>
</evidence>
<dbReference type="SUPFAM" id="SSF56112">
    <property type="entry name" value="Protein kinase-like (PK-like)"/>
    <property type="match status" value="1"/>
</dbReference>
<evidence type="ECO:0000256" key="5">
    <source>
        <dbReference type="ARBA" id="ARBA00022692"/>
    </source>
</evidence>
<dbReference type="Proteomes" id="UP001454036">
    <property type="component" value="Unassembled WGS sequence"/>
</dbReference>
<evidence type="ECO:0000256" key="8">
    <source>
        <dbReference type="ARBA" id="ARBA00022777"/>
    </source>
</evidence>
<evidence type="ECO:0000256" key="1">
    <source>
        <dbReference type="ARBA" id="ARBA00004479"/>
    </source>
</evidence>
<dbReference type="PROSITE" id="PS00108">
    <property type="entry name" value="PROTEIN_KINASE_ST"/>
    <property type="match status" value="1"/>
</dbReference>
<dbReference type="InterPro" id="IPR024788">
    <property type="entry name" value="Malectin-like_Carb-bd_dom"/>
</dbReference>
<evidence type="ECO:0000256" key="9">
    <source>
        <dbReference type="ARBA" id="ARBA00022840"/>
    </source>
</evidence>
<dbReference type="PANTHER" id="PTHR48006:SF102">
    <property type="entry name" value="LEUCINE-RICH REPEAT-CONTAINING PROTEIN DDB_G0281931-RELATED"/>
    <property type="match status" value="1"/>
</dbReference>
<evidence type="ECO:0000256" key="16">
    <source>
        <dbReference type="SAM" id="MobiDB-lite"/>
    </source>
</evidence>
<evidence type="ECO:0000256" key="2">
    <source>
        <dbReference type="ARBA" id="ARBA00012513"/>
    </source>
</evidence>
<dbReference type="InterPro" id="IPR000719">
    <property type="entry name" value="Prot_kinase_dom"/>
</dbReference>
<keyword evidence="6 18" id="KW-0732">Signal</keyword>
<comment type="caution">
    <text evidence="20">The sequence shown here is derived from an EMBL/GenBank/DDBJ whole genome shotgun (WGS) entry which is preliminary data.</text>
</comment>
<dbReference type="InterPro" id="IPR011009">
    <property type="entry name" value="Kinase-like_dom_sf"/>
</dbReference>
<dbReference type="PROSITE" id="PS50011">
    <property type="entry name" value="PROTEIN_KINASE_DOM"/>
    <property type="match status" value="1"/>
</dbReference>
<protein>
    <recommendedName>
        <fullName evidence="2">non-specific serine/threonine protein kinase</fullName>
        <ecNumber evidence="2">2.7.11.1</ecNumber>
    </recommendedName>
</protein>
<evidence type="ECO:0000313" key="20">
    <source>
        <dbReference type="EMBL" id="GAA0187053.1"/>
    </source>
</evidence>
<dbReference type="InterPro" id="IPR051824">
    <property type="entry name" value="LRR_Rcpt-Like_S/T_Kinase"/>
</dbReference>
<evidence type="ECO:0000256" key="11">
    <source>
        <dbReference type="ARBA" id="ARBA00023136"/>
    </source>
</evidence>
<feature type="chain" id="PRO_5043506443" description="non-specific serine/threonine protein kinase" evidence="18">
    <location>
        <begin position="25"/>
        <end position="879"/>
    </location>
</feature>
<comment type="subcellular location">
    <subcellularLocation>
        <location evidence="1">Membrane</location>
        <topology evidence="1">Single-pass type I membrane protein</topology>
    </subcellularLocation>
</comment>
<dbReference type="PROSITE" id="PS00107">
    <property type="entry name" value="PROTEIN_KINASE_ATP"/>
    <property type="match status" value="1"/>
</dbReference>
<evidence type="ECO:0000313" key="21">
    <source>
        <dbReference type="Proteomes" id="UP001454036"/>
    </source>
</evidence>
<dbReference type="Gene3D" id="3.30.200.20">
    <property type="entry name" value="Phosphorylase Kinase, domain 1"/>
    <property type="match status" value="1"/>
</dbReference>
<evidence type="ECO:0000256" key="10">
    <source>
        <dbReference type="ARBA" id="ARBA00022989"/>
    </source>
</evidence>
<dbReference type="GO" id="GO:0004674">
    <property type="term" value="F:protein serine/threonine kinase activity"/>
    <property type="evidence" value="ECO:0007669"/>
    <property type="project" value="UniProtKB-KW"/>
</dbReference>
<dbReference type="InterPro" id="IPR001245">
    <property type="entry name" value="Ser-Thr/Tyr_kinase_cat_dom"/>
</dbReference>
<proteinExistence type="predicted"/>
<comment type="catalytic activity">
    <reaction evidence="13">
        <text>L-threonyl-[protein] + ATP = O-phospho-L-threonyl-[protein] + ADP + H(+)</text>
        <dbReference type="Rhea" id="RHEA:46608"/>
        <dbReference type="Rhea" id="RHEA-COMP:11060"/>
        <dbReference type="Rhea" id="RHEA-COMP:11605"/>
        <dbReference type="ChEBI" id="CHEBI:15378"/>
        <dbReference type="ChEBI" id="CHEBI:30013"/>
        <dbReference type="ChEBI" id="CHEBI:30616"/>
        <dbReference type="ChEBI" id="CHEBI:61977"/>
        <dbReference type="ChEBI" id="CHEBI:456216"/>
        <dbReference type="EC" id="2.7.11.1"/>
    </reaction>
</comment>
<feature type="signal peptide" evidence="18">
    <location>
        <begin position="1"/>
        <end position="24"/>
    </location>
</feature>
<evidence type="ECO:0000256" key="15">
    <source>
        <dbReference type="PROSITE-ProRule" id="PRU10141"/>
    </source>
</evidence>
<dbReference type="AlphaFoldDB" id="A0AAV3RZE0"/>
<feature type="region of interest" description="Disordered" evidence="16">
    <location>
        <begin position="808"/>
        <end position="855"/>
    </location>
</feature>
<dbReference type="SMART" id="SM00220">
    <property type="entry name" value="S_TKc"/>
    <property type="match status" value="1"/>
</dbReference>
<evidence type="ECO:0000256" key="6">
    <source>
        <dbReference type="ARBA" id="ARBA00022729"/>
    </source>
</evidence>
<keyword evidence="5 17" id="KW-0812">Transmembrane</keyword>
<keyword evidence="8" id="KW-0418">Kinase</keyword>
<keyword evidence="11 17" id="KW-0472">Membrane</keyword>
<dbReference type="Pfam" id="PF12819">
    <property type="entry name" value="Malectin_like"/>
    <property type="match status" value="1"/>
</dbReference>
<feature type="transmembrane region" description="Helical" evidence="17">
    <location>
        <begin position="423"/>
        <end position="449"/>
    </location>
</feature>
<evidence type="ECO:0000256" key="18">
    <source>
        <dbReference type="SAM" id="SignalP"/>
    </source>
</evidence>
<dbReference type="EMBL" id="BAABME010014304">
    <property type="protein sequence ID" value="GAA0187053.1"/>
    <property type="molecule type" value="Genomic_DNA"/>
</dbReference>
<evidence type="ECO:0000256" key="3">
    <source>
        <dbReference type="ARBA" id="ARBA00022527"/>
    </source>
</evidence>
<organism evidence="20 21">
    <name type="scientific">Lithospermum erythrorhizon</name>
    <name type="common">Purple gromwell</name>
    <name type="synonym">Lithospermum officinale var. erythrorhizon</name>
    <dbReference type="NCBI Taxonomy" id="34254"/>
    <lineage>
        <taxon>Eukaryota</taxon>
        <taxon>Viridiplantae</taxon>
        <taxon>Streptophyta</taxon>
        <taxon>Embryophyta</taxon>
        <taxon>Tracheophyta</taxon>
        <taxon>Spermatophyta</taxon>
        <taxon>Magnoliopsida</taxon>
        <taxon>eudicotyledons</taxon>
        <taxon>Gunneridae</taxon>
        <taxon>Pentapetalae</taxon>
        <taxon>asterids</taxon>
        <taxon>lamiids</taxon>
        <taxon>Boraginales</taxon>
        <taxon>Boraginaceae</taxon>
        <taxon>Boraginoideae</taxon>
        <taxon>Lithospermeae</taxon>
        <taxon>Lithospermum</taxon>
    </lineage>
</organism>
<evidence type="ECO:0000256" key="7">
    <source>
        <dbReference type="ARBA" id="ARBA00022741"/>
    </source>
</evidence>
<keyword evidence="10 17" id="KW-1133">Transmembrane helix</keyword>
<keyword evidence="3" id="KW-0723">Serine/threonine-protein kinase</keyword>